<reference evidence="1" key="1">
    <citation type="submission" date="2022-01" db="EMBL/GenBank/DDBJ databases">
        <authorList>
            <person name="Criscuolo A."/>
        </authorList>
    </citation>
    <scope>NUCLEOTIDE SEQUENCE</scope>
    <source>
        <strain evidence="1">CIP111892</strain>
    </source>
</reference>
<dbReference type="InterPro" id="IPR028994">
    <property type="entry name" value="Integrin_alpha_N"/>
</dbReference>
<organism evidence="1 2">
    <name type="scientific">Paenibacillus auburnensis</name>
    <dbReference type="NCBI Taxonomy" id="2905649"/>
    <lineage>
        <taxon>Bacteria</taxon>
        <taxon>Bacillati</taxon>
        <taxon>Bacillota</taxon>
        <taxon>Bacilli</taxon>
        <taxon>Bacillales</taxon>
        <taxon>Paenibacillaceae</taxon>
        <taxon>Paenibacillus</taxon>
    </lineage>
</organism>
<evidence type="ECO:0008006" key="3">
    <source>
        <dbReference type="Google" id="ProtNLM"/>
    </source>
</evidence>
<proteinExistence type="predicted"/>
<dbReference type="SUPFAM" id="SSF69318">
    <property type="entry name" value="Integrin alpha N-terminal domain"/>
    <property type="match status" value="1"/>
</dbReference>
<comment type="caution">
    <text evidence="1">The sequence shown here is derived from an EMBL/GenBank/DDBJ whole genome shotgun (WGS) entry which is preliminary data.</text>
</comment>
<keyword evidence="2" id="KW-1185">Reference proteome</keyword>
<evidence type="ECO:0000313" key="1">
    <source>
        <dbReference type="EMBL" id="CAH1193943.1"/>
    </source>
</evidence>
<dbReference type="Gene3D" id="2.40.128.460">
    <property type="entry name" value="Periplasmic lysozyme inhibitor of I-type lysozyme"/>
    <property type="match status" value="1"/>
</dbReference>
<dbReference type="InterPro" id="IPR038643">
    <property type="entry name" value="PliI_sf"/>
</dbReference>
<gene>
    <name evidence="1" type="ORF">PAECIP111892_01358</name>
</gene>
<evidence type="ECO:0000313" key="2">
    <source>
        <dbReference type="Proteomes" id="UP000838324"/>
    </source>
</evidence>
<sequence>MYNCSRQMINLGTPFQYSNQIYRDRGYGSPTLSRNITLLDIKQADVNGDKTIDNIYLYGNKPDGTGDFADQITLVIQDGQSNQTTTVYLQYNAGYNARLFLGDFSKDGVADILISIDSGGSGGYGIFYMYSFKDNNLQEMFNVEKYNTVYKFNVNYEDFYKVSVGSPQFNVLFTIDISYKGNEYLSQYYNEDGKLKQPVKGEVLALGALYPIVTNVKSNSYDLLAVQRIIGTTNSDTLGYVENLLTWGGSGFISSRLSVAILGSNLISHY</sequence>
<dbReference type="Proteomes" id="UP000838324">
    <property type="component" value="Unassembled WGS sequence"/>
</dbReference>
<dbReference type="EMBL" id="CAKMMG010000001">
    <property type="protein sequence ID" value="CAH1193943.1"/>
    <property type="molecule type" value="Genomic_DNA"/>
</dbReference>
<accession>A0ABN8G0A8</accession>
<name>A0ABN8G0A8_9BACL</name>
<protein>
    <recommendedName>
        <fullName evidence="3">Spore coat protein</fullName>
    </recommendedName>
</protein>